<dbReference type="GO" id="GO:0005737">
    <property type="term" value="C:cytoplasm"/>
    <property type="evidence" value="ECO:0007669"/>
    <property type="project" value="UniProtKB-SubCell"/>
</dbReference>
<evidence type="ECO:0000256" key="6">
    <source>
        <dbReference type="ARBA" id="ARBA00022723"/>
    </source>
</evidence>
<keyword evidence="10 13" id="KW-0648">Protein biosynthesis</keyword>
<dbReference type="InterPro" id="IPR045864">
    <property type="entry name" value="aa-tRNA-synth_II/BPL/LPL"/>
</dbReference>
<keyword evidence="6 13" id="KW-0479">Metal-binding</keyword>
<dbReference type="HAMAP" id="MF_00281">
    <property type="entry name" value="Phe_tRNA_synth_alpha1"/>
    <property type="match status" value="1"/>
</dbReference>
<evidence type="ECO:0000313" key="16">
    <source>
        <dbReference type="Proteomes" id="UP000179258"/>
    </source>
</evidence>
<dbReference type="SUPFAM" id="SSF46589">
    <property type="entry name" value="tRNA-binding arm"/>
    <property type="match status" value="1"/>
</dbReference>
<keyword evidence="5 13" id="KW-0436">Ligase</keyword>
<dbReference type="AlphaFoldDB" id="A0A1G2R7L0"/>
<evidence type="ECO:0000256" key="9">
    <source>
        <dbReference type="ARBA" id="ARBA00022842"/>
    </source>
</evidence>
<keyword evidence="11 13" id="KW-0030">Aminoacyl-tRNA synthetase</keyword>
<dbReference type="PROSITE" id="PS50862">
    <property type="entry name" value="AA_TRNA_LIGASE_II"/>
    <property type="match status" value="1"/>
</dbReference>
<keyword evidence="7 13" id="KW-0547">Nucleotide-binding</keyword>
<dbReference type="SUPFAM" id="SSF55681">
    <property type="entry name" value="Class II aaRS and biotin synthetases"/>
    <property type="match status" value="1"/>
</dbReference>
<comment type="catalytic activity">
    <reaction evidence="12 13">
        <text>tRNA(Phe) + L-phenylalanine + ATP = L-phenylalanyl-tRNA(Phe) + AMP + diphosphate + H(+)</text>
        <dbReference type="Rhea" id="RHEA:19413"/>
        <dbReference type="Rhea" id="RHEA-COMP:9668"/>
        <dbReference type="Rhea" id="RHEA-COMP:9699"/>
        <dbReference type="ChEBI" id="CHEBI:15378"/>
        <dbReference type="ChEBI" id="CHEBI:30616"/>
        <dbReference type="ChEBI" id="CHEBI:33019"/>
        <dbReference type="ChEBI" id="CHEBI:58095"/>
        <dbReference type="ChEBI" id="CHEBI:78442"/>
        <dbReference type="ChEBI" id="CHEBI:78531"/>
        <dbReference type="ChEBI" id="CHEBI:456215"/>
        <dbReference type="EC" id="6.1.1.20"/>
    </reaction>
</comment>
<keyword evidence="8 13" id="KW-0067">ATP-binding</keyword>
<evidence type="ECO:0000256" key="12">
    <source>
        <dbReference type="ARBA" id="ARBA00049255"/>
    </source>
</evidence>
<evidence type="ECO:0000313" key="15">
    <source>
        <dbReference type="EMBL" id="OHA68836.1"/>
    </source>
</evidence>
<evidence type="ECO:0000256" key="5">
    <source>
        <dbReference type="ARBA" id="ARBA00022598"/>
    </source>
</evidence>
<dbReference type="FunFam" id="3.30.930.10:FF:000089">
    <property type="entry name" value="Phenylalanine--tRNA ligase alpha subunit"/>
    <property type="match status" value="1"/>
</dbReference>
<proteinExistence type="inferred from homology"/>
<comment type="cofactor">
    <cofactor evidence="13">
        <name>Mg(2+)</name>
        <dbReference type="ChEBI" id="CHEBI:18420"/>
    </cofactor>
    <text evidence="13">Binds 2 magnesium ions per tetramer.</text>
</comment>
<comment type="subcellular location">
    <subcellularLocation>
        <location evidence="1 13">Cytoplasm</location>
    </subcellularLocation>
</comment>
<evidence type="ECO:0000256" key="11">
    <source>
        <dbReference type="ARBA" id="ARBA00023146"/>
    </source>
</evidence>
<accession>A0A1G2R7L0</accession>
<feature type="domain" description="Aminoacyl-transfer RNA synthetases class-II family profile" evidence="14">
    <location>
        <begin position="126"/>
        <end position="366"/>
    </location>
</feature>
<evidence type="ECO:0000256" key="13">
    <source>
        <dbReference type="HAMAP-Rule" id="MF_00281"/>
    </source>
</evidence>
<evidence type="ECO:0000256" key="7">
    <source>
        <dbReference type="ARBA" id="ARBA00022741"/>
    </source>
</evidence>
<dbReference type="Proteomes" id="UP000179258">
    <property type="component" value="Unassembled WGS sequence"/>
</dbReference>
<protein>
    <recommendedName>
        <fullName evidence="13">Phenylalanine--tRNA ligase alpha subunit</fullName>
        <ecNumber evidence="13">6.1.1.20</ecNumber>
    </recommendedName>
    <alternativeName>
        <fullName evidence="13">Phenylalanyl-tRNA synthetase alpha subunit</fullName>
        <shortName evidence="13">PheRS</shortName>
    </alternativeName>
</protein>
<dbReference type="Pfam" id="PF02912">
    <property type="entry name" value="Phe_tRNA-synt_N"/>
    <property type="match status" value="1"/>
</dbReference>
<dbReference type="InterPro" id="IPR006195">
    <property type="entry name" value="aa-tRNA-synth_II"/>
</dbReference>
<dbReference type="EC" id="6.1.1.20" evidence="13"/>
<evidence type="ECO:0000256" key="10">
    <source>
        <dbReference type="ARBA" id="ARBA00022917"/>
    </source>
</evidence>
<dbReference type="CDD" id="cd00496">
    <property type="entry name" value="PheRS_alpha_core"/>
    <property type="match status" value="1"/>
</dbReference>
<evidence type="ECO:0000256" key="4">
    <source>
        <dbReference type="ARBA" id="ARBA00022490"/>
    </source>
</evidence>
<dbReference type="InterPro" id="IPR010978">
    <property type="entry name" value="tRNA-bd_arm"/>
</dbReference>
<dbReference type="GO" id="GO:0006432">
    <property type="term" value="P:phenylalanyl-tRNA aminoacylation"/>
    <property type="evidence" value="ECO:0007669"/>
    <property type="project" value="UniProtKB-UniRule"/>
</dbReference>
<dbReference type="InterPro" id="IPR004188">
    <property type="entry name" value="Phe-tRNA_ligase_II_N"/>
</dbReference>
<reference evidence="15 16" key="1">
    <citation type="journal article" date="2016" name="Nat. Commun.">
        <title>Thousands of microbial genomes shed light on interconnected biogeochemical processes in an aquifer system.</title>
        <authorList>
            <person name="Anantharaman K."/>
            <person name="Brown C.T."/>
            <person name="Hug L.A."/>
            <person name="Sharon I."/>
            <person name="Castelle C.J."/>
            <person name="Probst A.J."/>
            <person name="Thomas B.C."/>
            <person name="Singh A."/>
            <person name="Wilkins M.J."/>
            <person name="Karaoz U."/>
            <person name="Brodie E.L."/>
            <person name="Williams K.H."/>
            <person name="Hubbard S.S."/>
            <person name="Banfield J.F."/>
        </authorList>
    </citation>
    <scope>NUCLEOTIDE SEQUENCE [LARGE SCALE GENOMIC DNA]</scope>
</reference>
<dbReference type="GO" id="GO:0000049">
    <property type="term" value="F:tRNA binding"/>
    <property type="evidence" value="ECO:0007669"/>
    <property type="project" value="InterPro"/>
</dbReference>
<comment type="similarity">
    <text evidence="2 13">Belongs to the class-II aminoacyl-tRNA synthetase family. Phe-tRNA synthetase alpha subunit type 1 subfamily.</text>
</comment>
<evidence type="ECO:0000256" key="3">
    <source>
        <dbReference type="ARBA" id="ARBA00011209"/>
    </source>
</evidence>
<dbReference type="NCBIfam" id="TIGR00468">
    <property type="entry name" value="pheS"/>
    <property type="match status" value="1"/>
</dbReference>
<evidence type="ECO:0000259" key="14">
    <source>
        <dbReference type="PROSITE" id="PS50862"/>
    </source>
</evidence>
<dbReference type="PANTHER" id="PTHR11538:SF41">
    <property type="entry name" value="PHENYLALANINE--TRNA LIGASE, MITOCHONDRIAL"/>
    <property type="match status" value="1"/>
</dbReference>
<gene>
    <name evidence="13" type="primary">pheS</name>
    <name evidence="15" type="ORF">A3D59_01985</name>
</gene>
<feature type="binding site" evidence="13">
    <location>
        <position position="282"/>
    </location>
    <ligand>
        <name>Mg(2+)</name>
        <dbReference type="ChEBI" id="CHEBI:18420"/>
        <note>shared with beta subunit</note>
    </ligand>
</feature>
<organism evidence="15 16">
    <name type="scientific">Candidatus Wildermuthbacteria bacterium RIFCSPHIGHO2_02_FULL_47_17</name>
    <dbReference type="NCBI Taxonomy" id="1802452"/>
    <lineage>
        <taxon>Bacteria</taxon>
        <taxon>Candidatus Wildermuthiibacteriota</taxon>
    </lineage>
</organism>
<dbReference type="GO" id="GO:0000287">
    <property type="term" value="F:magnesium ion binding"/>
    <property type="evidence" value="ECO:0007669"/>
    <property type="project" value="UniProtKB-UniRule"/>
</dbReference>
<dbReference type="InterPro" id="IPR002319">
    <property type="entry name" value="Phenylalanyl-tRNA_Synthase"/>
</dbReference>
<name>A0A1G2R7L0_9BACT</name>
<dbReference type="InterPro" id="IPR004529">
    <property type="entry name" value="Phe-tRNA-synth_IIc_asu"/>
</dbReference>
<comment type="caution">
    <text evidence="15">The sequence shown here is derived from an EMBL/GenBank/DDBJ whole genome shotgun (WGS) entry which is preliminary data.</text>
</comment>
<dbReference type="GO" id="GO:0004826">
    <property type="term" value="F:phenylalanine-tRNA ligase activity"/>
    <property type="evidence" value="ECO:0007669"/>
    <property type="project" value="UniProtKB-UniRule"/>
</dbReference>
<keyword evidence="9 13" id="KW-0460">Magnesium</keyword>
<dbReference type="EMBL" id="MHTX01000006">
    <property type="protein sequence ID" value="OHA68836.1"/>
    <property type="molecule type" value="Genomic_DNA"/>
</dbReference>
<dbReference type="InterPro" id="IPR022911">
    <property type="entry name" value="Phe_tRNA_ligase_alpha1_bac"/>
</dbReference>
<dbReference type="Pfam" id="PF01409">
    <property type="entry name" value="tRNA-synt_2d"/>
    <property type="match status" value="1"/>
</dbReference>
<keyword evidence="4 13" id="KW-0963">Cytoplasm</keyword>
<dbReference type="PANTHER" id="PTHR11538">
    <property type="entry name" value="PHENYLALANYL-TRNA SYNTHETASE"/>
    <property type="match status" value="1"/>
</dbReference>
<sequence>MLSSVGSLENINNLQKDFGELKNRADNEIEASANLQELDAIFRKYLGKSGELTHFLRSLKDLPDFERREAGLKANALKNELLAAFAQKKSGLSEKSGQEMENSEWFDITVPGQKREAGHLHPLTLVRRQASEIFQQMGFSIALGPEIENEWYNFDALNIPKDHPARDIWDTLWLKAQSENKNKKLLLRTHTSPVQIRHMEKENPPLRIIAPGRVFRHEATDASHEVNFYQIEGLMVDKDISVANFKAIIQEFFRRFFAFPPKSIVGAGAEIRLRPSYFPFVEPGFEVDIACLSCGGKGCSACSQSGWLEIMGAGMVHPRVLEAVKLNPKDWTGFAFGMGLDRLAMMKYKINDIRLFYGGDLRFLKQF</sequence>
<comment type="subunit">
    <text evidence="3 13">Tetramer of two alpha and two beta subunits.</text>
</comment>
<evidence type="ECO:0000256" key="1">
    <source>
        <dbReference type="ARBA" id="ARBA00004496"/>
    </source>
</evidence>
<dbReference type="GO" id="GO:0005524">
    <property type="term" value="F:ATP binding"/>
    <property type="evidence" value="ECO:0007669"/>
    <property type="project" value="UniProtKB-UniRule"/>
</dbReference>
<evidence type="ECO:0000256" key="8">
    <source>
        <dbReference type="ARBA" id="ARBA00022840"/>
    </source>
</evidence>
<evidence type="ECO:0000256" key="2">
    <source>
        <dbReference type="ARBA" id="ARBA00010207"/>
    </source>
</evidence>
<dbReference type="Gene3D" id="3.30.930.10">
    <property type="entry name" value="Bira Bifunctional Protein, Domain 2"/>
    <property type="match status" value="1"/>
</dbReference>